<name>A0A8S5LLH2_9CAUD</name>
<evidence type="ECO:0000313" key="1">
    <source>
        <dbReference type="EMBL" id="DAD70806.1"/>
    </source>
</evidence>
<reference evidence="1" key="1">
    <citation type="journal article" date="2021" name="Proc. Natl. Acad. Sci. U.S.A.">
        <title>A Catalog of Tens of Thousands of Viruses from Human Metagenomes Reveals Hidden Associations with Chronic Diseases.</title>
        <authorList>
            <person name="Tisza M.J."/>
            <person name="Buck C.B."/>
        </authorList>
    </citation>
    <scope>NUCLEOTIDE SEQUENCE</scope>
    <source>
        <strain evidence="1">CtKcB20</strain>
    </source>
</reference>
<accession>A0A8S5LLH2</accession>
<proteinExistence type="predicted"/>
<sequence>MKHKMIGCSEECLELACRDFCIYVMEEPLYDEVGCIVGAEPVGCRLHNDQEHQDIAEGCGYCPDFHCFRADEDNMVVKEIDDDAMA</sequence>
<dbReference type="EMBL" id="BK015870">
    <property type="protein sequence ID" value="DAD70806.1"/>
    <property type="molecule type" value="Genomic_DNA"/>
</dbReference>
<organism evidence="1">
    <name type="scientific">Siphoviridae sp. ctKcB20</name>
    <dbReference type="NCBI Taxonomy" id="2827568"/>
    <lineage>
        <taxon>Viruses</taxon>
        <taxon>Duplodnaviria</taxon>
        <taxon>Heunggongvirae</taxon>
        <taxon>Uroviricota</taxon>
        <taxon>Caudoviricetes</taxon>
    </lineage>
</organism>
<protein>
    <submittedName>
        <fullName evidence="1">Uncharacterized protein</fullName>
    </submittedName>
</protein>